<protein>
    <recommendedName>
        <fullName evidence="4">Hydrogenase maturation factor HypA</fullName>
    </recommendedName>
</protein>
<keyword evidence="2 4" id="KW-0479">Metal-binding</keyword>
<dbReference type="GO" id="GO:0008270">
    <property type="term" value="F:zinc ion binding"/>
    <property type="evidence" value="ECO:0007669"/>
    <property type="project" value="UniProtKB-UniRule"/>
</dbReference>
<evidence type="ECO:0000256" key="4">
    <source>
        <dbReference type="HAMAP-Rule" id="MF_00213"/>
    </source>
</evidence>
<evidence type="ECO:0000313" key="5">
    <source>
        <dbReference type="EMBL" id="PZG24021.1"/>
    </source>
</evidence>
<dbReference type="PANTHER" id="PTHR34535">
    <property type="entry name" value="HYDROGENASE MATURATION FACTOR HYPA"/>
    <property type="match status" value="1"/>
</dbReference>
<proteinExistence type="inferred from homology"/>
<evidence type="ECO:0000256" key="1">
    <source>
        <dbReference type="ARBA" id="ARBA00022596"/>
    </source>
</evidence>
<dbReference type="Gene3D" id="3.30.2320.80">
    <property type="match status" value="1"/>
</dbReference>
<evidence type="ECO:0000313" key="6">
    <source>
        <dbReference type="Proteomes" id="UP000248924"/>
    </source>
</evidence>
<feature type="binding site" evidence="4">
    <location>
        <position position="69"/>
    </location>
    <ligand>
        <name>Zn(2+)</name>
        <dbReference type="ChEBI" id="CHEBI:29105"/>
    </ligand>
</feature>
<name>A0A2W2EMS3_9ACTN</name>
<feature type="binding site" evidence="4">
    <location>
        <position position="72"/>
    </location>
    <ligand>
        <name>Zn(2+)</name>
        <dbReference type="ChEBI" id="CHEBI:29105"/>
    </ligand>
</feature>
<sequence>MHETGLSQAIVDAAVRRAAGRRVTGLRVRIGGHPVDPGVVTQGIQLAAAGTVAADAAVDLVLEPMTVACHDCGRRGPVDDHLAMVACPQCGGVDIEVTGTDDVVLESITVDVVEPPALVPAAASHDPGSADA</sequence>
<feature type="binding site" evidence="4">
    <location>
        <position position="2"/>
    </location>
    <ligand>
        <name>Ni(2+)</name>
        <dbReference type="ChEBI" id="CHEBI:49786"/>
    </ligand>
</feature>
<dbReference type="GO" id="GO:0051604">
    <property type="term" value="P:protein maturation"/>
    <property type="evidence" value="ECO:0007669"/>
    <property type="project" value="InterPro"/>
</dbReference>
<evidence type="ECO:0000256" key="3">
    <source>
        <dbReference type="ARBA" id="ARBA00022833"/>
    </source>
</evidence>
<dbReference type="EMBL" id="POTY01000004">
    <property type="protein sequence ID" value="PZG24021.1"/>
    <property type="molecule type" value="Genomic_DNA"/>
</dbReference>
<dbReference type="AlphaFoldDB" id="A0A2W2EMS3"/>
<keyword evidence="6" id="KW-1185">Reference proteome</keyword>
<feature type="binding site" evidence="4">
    <location>
        <position position="90"/>
    </location>
    <ligand>
        <name>Zn(2+)</name>
        <dbReference type="ChEBI" id="CHEBI:29105"/>
    </ligand>
</feature>
<dbReference type="HAMAP" id="MF_00213">
    <property type="entry name" value="HypA_HybF"/>
    <property type="match status" value="1"/>
</dbReference>
<reference evidence="5 6" key="1">
    <citation type="submission" date="2018-01" db="EMBL/GenBank/DDBJ databases">
        <title>Draft genome sequence of Jishengella sp. NA12.</title>
        <authorList>
            <person name="Sahin N."/>
            <person name="Ay H."/>
            <person name="Saygin H."/>
        </authorList>
    </citation>
    <scope>NUCLEOTIDE SEQUENCE [LARGE SCALE GENOMIC DNA]</scope>
    <source>
        <strain evidence="5 6">NA12</strain>
    </source>
</reference>
<dbReference type="Proteomes" id="UP000248924">
    <property type="component" value="Unassembled WGS sequence"/>
</dbReference>
<accession>A0A2W2EMS3</accession>
<comment type="similarity">
    <text evidence="4">Belongs to the HypA/HybF family.</text>
</comment>
<comment type="caution">
    <text evidence="5">The sequence shown here is derived from an EMBL/GenBank/DDBJ whole genome shotgun (WGS) entry which is preliminary data.</text>
</comment>
<dbReference type="RefSeq" id="WP_111211893.1">
    <property type="nucleotide sequence ID" value="NZ_POTY01000004.1"/>
</dbReference>
<dbReference type="Pfam" id="PF01155">
    <property type="entry name" value="HypA"/>
    <property type="match status" value="1"/>
</dbReference>
<dbReference type="PANTHER" id="PTHR34535:SF3">
    <property type="entry name" value="HYDROGENASE MATURATION FACTOR HYPA"/>
    <property type="match status" value="1"/>
</dbReference>
<evidence type="ECO:0000256" key="2">
    <source>
        <dbReference type="ARBA" id="ARBA00022723"/>
    </source>
</evidence>
<gene>
    <name evidence="4" type="primary">hypA</name>
    <name evidence="5" type="ORF">C1I95_01350</name>
</gene>
<dbReference type="InterPro" id="IPR000688">
    <property type="entry name" value="HypA/HybF"/>
</dbReference>
<organism evidence="5 6">
    <name type="scientific">Micromonospora craterilacus</name>
    <dbReference type="NCBI Taxonomy" id="1655439"/>
    <lineage>
        <taxon>Bacteria</taxon>
        <taxon>Bacillati</taxon>
        <taxon>Actinomycetota</taxon>
        <taxon>Actinomycetes</taxon>
        <taxon>Micromonosporales</taxon>
        <taxon>Micromonosporaceae</taxon>
        <taxon>Micromonospora</taxon>
    </lineage>
</organism>
<dbReference type="OrthoDB" id="288014at2"/>
<keyword evidence="1 4" id="KW-0533">Nickel</keyword>
<dbReference type="PIRSF" id="PIRSF004761">
    <property type="entry name" value="Hydrgn_mat_HypA"/>
    <property type="match status" value="1"/>
</dbReference>
<feature type="binding site" evidence="4">
    <location>
        <position position="87"/>
    </location>
    <ligand>
        <name>Zn(2+)</name>
        <dbReference type="ChEBI" id="CHEBI:29105"/>
    </ligand>
</feature>
<dbReference type="GO" id="GO:0016151">
    <property type="term" value="F:nickel cation binding"/>
    <property type="evidence" value="ECO:0007669"/>
    <property type="project" value="UniProtKB-UniRule"/>
</dbReference>
<comment type="function">
    <text evidence="4">Involved in the maturation of [NiFe] hydrogenases. Required for nickel insertion into the metal center of the hydrogenase.</text>
</comment>
<keyword evidence="3 4" id="KW-0862">Zinc</keyword>